<dbReference type="Pfam" id="PF00069">
    <property type="entry name" value="Pkinase"/>
    <property type="match status" value="1"/>
</dbReference>
<comment type="similarity">
    <text evidence="6">Belongs to the protein kinase superfamily.</text>
</comment>
<dbReference type="Proteomes" id="UP001237642">
    <property type="component" value="Unassembled WGS sequence"/>
</dbReference>
<dbReference type="GO" id="GO:0004674">
    <property type="term" value="F:protein serine/threonine kinase activity"/>
    <property type="evidence" value="ECO:0007669"/>
    <property type="project" value="UniProtKB-KW"/>
</dbReference>
<proteinExistence type="inferred from homology"/>
<dbReference type="InterPro" id="IPR011009">
    <property type="entry name" value="Kinase-like_dom_sf"/>
</dbReference>
<keyword evidence="2 5" id="KW-0547">Nucleotide-binding</keyword>
<evidence type="ECO:0000259" key="7">
    <source>
        <dbReference type="PROSITE" id="PS50011"/>
    </source>
</evidence>
<accession>A0AAD8IQF9</accession>
<dbReference type="InterPro" id="IPR052751">
    <property type="entry name" value="Plant_MAPKKK"/>
</dbReference>
<dbReference type="PANTHER" id="PTHR48011:SF4">
    <property type="entry name" value="MITOGEN-ACTIVATED PROTEIN KINASE KINASE KINASE 19"/>
    <property type="match status" value="1"/>
</dbReference>
<evidence type="ECO:0000256" key="5">
    <source>
        <dbReference type="PROSITE-ProRule" id="PRU10141"/>
    </source>
</evidence>
<dbReference type="GO" id="GO:0005524">
    <property type="term" value="F:ATP binding"/>
    <property type="evidence" value="ECO:0007669"/>
    <property type="project" value="UniProtKB-UniRule"/>
</dbReference>
<feature type="binding site" evidence="5">
    <location>
        <position position="32"/>
    </location>
    <ligand>
        <name>ATP</name>
        <dbReference type="ChEBI" id="CHEBI:30616"/>
    </ligand>
</feature>
<protein>
    <submittedName>
        <fullName evidence="8">Protein kinase domain-containing protein</fullName>
    </submittedName>
</protein>
<dbReference type="CDD" id="cd06606">
    <property type="entry name" value="STKc_MAPKKK"/>
    <property type="match status" value="1"/>
</dbReference>
<comment type="caution">
    <text evidence="8">The sequence shown here is derived from an EMBL/GenBank/DDBJ whole genome shotgun (WGS) entry which is preliminary data.</text>
</comment>
<keyword evidence="4 5" id="KW-0067">ATP-binding</keyword>
<keyword evidence="9" id="KW-1185">Reference proteome</keyword>
<evidence type="ECO:0000313" key="9">
    <source>
        <dbReference type="Proteomes" id="UP001237642"/>
    </source>
</evidence>
<dbReference type="InterPro" id="IPR017441">
    <property type="entry name" value="Protein_kinase_ATP_BS"/>
</dbReference>
<dbReference type="AlphaFoldDB" id="A0AAD8IQF9"/>
<sequence length="346" mass="38642">MEWRRGQTIGRGSSATVSMATCCGCNHIFAVKSVELSQSELLQREQSFLCNLSSPHIVSYKGYDITCENDKLMYNVKMEYVAGGTLGDVVRAKGGKLDEAMIKGYTYQILQGLQYLHSSGIAHCDIKGANILIGESGAKLSDLGCAKWVNLAATATIGGTPMFMAPEVARGEEQGFPADIWALGCIIIEMATGGFPWPNISDPMSILYKIAYSGKSPDFPEFLSQQAVDFLSKCFKRNSNERWTVKQLLKHPFLEDYSLGRKQNQEFNTCSPTSILDQGVWNAIEEESEFFVRTRSLNSCPDHRIGCLSIDSRVAQWTWEETWITIRENNDGNEDKSLWVNNSYGW</sequence>
<dbReference type="InterPro" id="IPR000719">
    <property type="entry name" value="Prot_kinase_dom"/>
</dbReference>
<dbReference type="SMART" id="SM00220">
    <property type="entry name" value="S_TKc"/>
    <property type="match status" value="1"/>
</dbReference>
<dbReference type="PROSITE" id="PS00107">
    <property type="entry name" value="PROTEIN_KINASE_ATP"/>
    <property type="match status" value="1"/>
</dbReference>
<dbReference type="PROSITE" id="PS50011">
    <property type="entry name" value="PROTEIN_KINASE_DOM"/>
    <property type="match status" value="1"/>
</dbReference>
<name>A0AAD8IQF9_9APIA</name>
<keyword evidence="1" id="KW-0808">Transferase</keyword>
<dbReference type="EMBL" id="JAUIZM010000004">
    <property type="protein sequence ID" value="KAK1389051.1"/>
    <property type="molecule type" value="Genomic_DNA"/>
</dbReference>
<reference evidence="8" key="2">
    <citation type="submission" date="2023-05" db="EMBL/GenBank/DDBJ databases">
        <authorList>
            <person name="Schelkunov M.I."/>
        </authorList>
    </citation>
    <scope>NUCLEOTIDE SEQUENCE</scope>
    <source>
        <strain evidence="8">Hsosn_3</strain>
        <tissue evidence="8">Leaf</tissue>
    </source>
</reference>
<evidence type="ECO:0000256" key="1">
    <source>
        <dbReference type="ARBA" id="ARBA00022679"/>
    </source>
</evidence>
<evidence type="ECO:0000256" key="3">
    <source>
        <dbReference type="ARBA" id="ARBA00022777"/>
    </source>
</evidence>
<dbReference type="InterPro" id="IPR008271">
    <property type="entry name" value="Ser/Thr_kinase_AS"/>
</dbReference>
<reference evidence="8" key="1">
    <citation type="submission" date="2023-02" db="EMBL/GenBank/DDBJ databases">
        <title>Genome of toxic invasive species Heracleum sosnowskyi carries increased number of genes despite the absence of recent whole-genome duplications.</title>
        <authorList>
            <person name="Schelkunov M."/>
            <person name="Shtratnikova V."/>
            <person name="Makarenko M."/>
            <person name="Klepikova A."/>
            <person name="Omelchenko D."/>
            <person name="Novikova G."/>
            <person name="Obukhova E."/>
            <person name="Bogdanov V."/>
            <person name="Penin A."/>
            <person name="Logacheva M."/>
        </authorList>
    </citation>
    <scope>NUCLEOTIDE SEQUENCE</scope>
    <source>
        <strain evidence="8">Hsosn_3</strain>
        <tissue evidence="8">Leaf</tissue>
    </source>
</reference>
<keyword evidence="3 8" id="KW-0418">Kinase</keyword>
<evidence type="ECO:0000256" key="2">
    <source>
        <dbReference type="ARBA" id="ARBA00022741"/>
    </source>
</evidence>
<dbReference type="GO" id="GO:0007165">
    <property type="term" value="P:signal transduction"/>
    <property type="evidence" value="ECO:0007669"/>
    <property type="project" value="TreeGrafter"/>
</dbReference>
<evidence type="ECO:0000256" key="6">
    <source>
        <dbReference type="RuleBase" id="RU000304"/>
    </source>
</evidence>
<dbReference type="PANTHER" id="PTHR48011">
    <property type="entry name" value="CCR4-NOT TRANSCRIPTIONAL COMPLEX SUBUNIT CAF120-RELATED"/>
    <property type="match status" value="1"/>
</dbReference>
<dbReference type="PROSITE" id="PS00108">
    <property type="entry name" value="PROTEIN_KINASE_ST"/>
    <property type="match status" value="1"/>
</dbReference>
<keyword evidence="6" id="KW-0723">Serine/threonine-protein kinase</keyword>
<gene>
    <name evidence="8" type="ORF">POM88_017229</name>
</gene>
<organism evidence="8 9">
    <name type="scientific">Heracleum sosnowskyi</name>
    <dbReference type="NCBI Taxonomy" id="360622"/>
    <lineage>
        <taxon>Eukaryota</taxon>
        <taxon>Viridiplantae</taxon>
        <taxon>Streptophyta</taxon>
        <taxon>Embryophyta</taxon>
        <taxon>Tracheophyta</taxon>
        <taxon>Spermatophyta</taxon>
        <taxon>Magnoliopsida</taxon>
        <taxon>eudicotyledons</taxon>
        <taxon>Gunneridae</taxon>
        <taxon>Pentapetalae</taxon>
        <taxon>asterids</taxon>
        <taxon>campanulids</taxon>
        <taxon>Apiales</taxon>
        <taxon>Apiaceae</taxon>
        <taxon>Apioideae</taxon>
        <taxon>apioid superclade</taxon>
        <taxon>Tordylieae</taxon>
        <taxon>Tordyliinae</taxon>
        <taxon>Heracleum</taxon>
    </lineage>
</organism>
<feature type="domain" description="Protein kinase" evidence="7">
    <location>
        <begin position="3"/>
        <end position="254"/>
    </location>
</feature>
<dbReference type="Gene3D" id="1.10.510.10">
    <property type="entry name" value="Transferase(Phosphotransferase) domain 1"/>
    <property type="match status" value="1"/>
</dbReference>
<evidence type="ECO:0000313" key="8">
    <source>
        <dbReference type="EMBL" id="KAK1389051.1"/>
    </source>
</evidence>
<dbReference type="SUPFAM" id="SSF56112">
    <property type="entry name" value="Protein kinase-like (PK-like)"/>
    <property type="match status" value="1"/>
</dbReference>
<evidence type="ECO:0000256" key="4">
    <source>
        <dbReference type="ARBA" id="ARBA00022840"/>
    </source>
</evidence>